<dbReference type="GO" id="GO:0030150">
    <property type="term" value="P:protein import into mitochondrial matrix"/>
    <property type="evidence" value="ECO:0007669"/>
    <property type="project" value="EnsemblFungi"/>
</dbReference>
<dbReference type="InterPro" id="IPR005936">
    <property type="entry name" value="FtsH"/>
</dbReference>
<dbReference type="InterPro" id="IPR003960">
    <property type="entry name" value="ATPase_AAA_CS"/>
</dbReference>
<evidence type="ECO:0000313" key="20">
    <source>
        <dbReference type="Proteomes" id="UP000054321"/>
    </source>
</evidence>
<dbReference type="AlphaFoldDB" id="A0A0C3HKT3"/>
<keyword evidence="17" id="KW-1133">Transmembrane helix</keyword>
<evidence type="ECO:0000313" key="19">
    <source>
        <dbReference type="EMBL" id="KIN03630.1"/>
    </source>
</evidence>
<dbReference type="SMART" id="SM00382">
    <property type="entry name" value="AAA"/>
    <property type="match status" value="1"/>
</dbReference>
<feature type="region of interest" description="Disordered" evidence="16">
    <location>
        <begin position="797"/>
        <end position="830"/>
    </location>
</feature>
<evidence type="ECO:0000256" key="10">
    <source>
        <dbReference type="ARBA" id="ARBA00022833"/>
    </source>
</evidence>
<dbReference type="InterPro" id="IPR003959">
    <property type="entry name" value="ATPase_AAA_core"/>
</dbReference>
<dbReference type="GO" id="GO:0033619">
    <property type="term" value="P:membrane protein proteolysis"/>
    <property type="evidence" value="ECO:0007669"/>
    <property type="project" value="EnsemblFungi"/>
</dbReference>
<dbReference type="PANTHER" id="PTHR23076:SF97">
    <property type="entry name" value="ATP-DEPENDENT ZINC METALLOPROTEASE YME1L1"/>
    <property type="match status" value="1"/>
</dbReference>
<dbReference type="InterPro" id="IPR027417">
    <property type="entry name" value="P-loop_NTPase"/>
</dbReference>
<dbReference type="FunFam" id="1.20.58.760:FF:000002">
    <property type="entry name" value="ATP-dependent zinc metalloprotease FtsH"/>
    <property type="match status" value="1"/>
</dbReference>
<accession>A0A0C3HKT3</accession>
<evidence type="ECO:0000256" key="1">
    <source>
        <dbReference type="ARBA" id="ARBA00001947"/>
    </source>
</evidence>
<feature type="region of interest" description="Disordered" evidence="16">
    <location>
        <begin position="35"/>
        <end position="73"/>
    </location>
</feature>
<dbReference type="SUPFAM" id="SSF140990">
    <property type="entry name" value="FtsH protease domain-like"/>
    <property type="match status" value="1"/>
</dbReference>
<evidence type="ECO:0000256" key="8">
    <source>
        <dbReference type="ARBA" id="ARBA00022741"/>
    </source>
</evidence>
<dbReference type="NCBIfam" id="TIGR01241">
    <property type="entry name" value="FtsH_fam"/>
    <property type="match status" value="1"/>
</dbReference>
<evidence type="ECO:0000256" key="14">
    <source>
        <dbReference type="ARBA" id="ARBA00023136"/>
    </source>
</evidence>
<dbReference type="Gene3D" id="3.40.50.300">
    <property type="entry name" value="P-loop containing nucleotide triphosphate hydrolases"/>
    <property type="match status" value="1"/>
</dbReference>
<dbReference type="GO" id="GO:0004222">
    <property type="term" value="F:metalloendopeptidase activity"/>
    <property type="evidence" value="ECO:0007669"/>
    <property type="project" value="InterPro"/>
</dbReference>
<dbReference type="GO" id="GO:0004176">
    <property type="term" value="F:ATP-dependent peptidase activity"/>
    <property type="evidence" value="ECO:0007669"/>
    <property type="project" value="EnsemblFungi"/>
</dbReference>
<comment type="cofactor">
    <cofactor evidence="1">
        <name>Zn(2+)</name>
        <dbReference type="ChEBI" id="CHEBI:29105"/>
    </cofactor>
</comment>
<evidence type="ECO:0000256" key="7">
    <source>
        <dbReference type="ARBA" id="ARBA00022723"/>
    </source>
</evidence>
<dbReference type="Pfam" id="PF00004">
    <property type="entry name" value="AAA"/>
    <property type="match status" value="1"/>
</dbReference>
<evidence type="ECO:0000256" key="2">
    <source>
        <dbReference type="ARBA" id="ARBA00004173"/>
    </source>
</evidence>
<dbReference type="HOGENOM" id="CLU_000688_9_0_1"/>
<evidence type="ECO:0000256" key="4">
    <source>
        <dbReference type="ARBA" id="ARBA00010044"/>
    </source>
</evidence>
<reference evidence="19 20" key="1">
    <citation type="submission" date="2014-04" db="EMBL/GenBank/DDBJ databases">
        <authorList>
            <consortium name="DOE Joint Genome Institute"/>
            <person name="Kuo A."/>
            <person name="Martino E."/>
            <person name="Perotto S."/>
            <person name="Kohler A."/>
            <person name="Nagy L.G."/>
            <person name="Floudas D."/>
            <person name="Copeland A."/>
            <person name="Barry K.W."/>
            <person name="Cichocki N."/>
            <person name="Veneault-Fourrey C."/>
            <person name="LaButti K."/>
            <person name="Lindquist E.A."/>
            <person name="Lipzen A."/>
            <person name="Lundell T."/>
            <person name="Morin E."/>
            <person name="Murat C."/>
            <person name="Sun H."/>
            <person name="Tunlid A."/>
            <person name="Henrissat B."/>
            <person name="Grigoriev I.V."/>
            <person name="Hibbett D.S."/>
            <person name="Martin F."/>
            <person name="Nordberg H.P."/>
            <person name="Cantor M.N."/>
            <person name="Hua S.X."/>
        </authorList>
    </citation>
    <scope>NUCLEOTIDE SEQUENCE [LARGE SCALE GENOMIC DNA]</scope>
    <source>
        <strain evidence="19 20">Zn</strain>
    </source>
</reference>
<sequence length="830" mass="89779">MAFHASALPGIAAATTELWPSMSSIMTTPWRALNRGRQGTQQWRVQKPQLRPLPRMQQTRPATSQALSTKPSQPALPELFGDIPQSLTSTLTPRIASRESYNIHHIAASMPKATFAATNPVFKRFVMIQLQSRYMSTSSPFQHQYASAAFTKIYAPQKRTIFGSSTSRNLLAHVEETANRNPNSATAQNAFYQALLRANMPAIIVERYQTGQFATNAATDAAYHKALASLGHVDGGSGHPVGTHSNNLSNMQLQSIGQAVAASSRGGNVAVSRGANGTGGKDSPIHVVVEETIGGAIFKWVKFLVYFALVTYMSLVVATLMVEAFGSFRKVGARSDNQAKAEHQTVRFSDVHGCDEAKEELQELVEFLKNPESFSTLGGKLPKGVLLVGPPGTGKTLLARAVAGEAGVPFFFMSGSEFDEVYVGVGAKRVRELFAAAKTKAPAIVFIDELDAIGGKRNARDAAYVKQTLNQLLTELDGFEQNSNVIILAATNFPELLDKALVRPGRFDRHVIVDLPDVRGRMAILKHHMKKVKVGQDVRLEALAAGTPGFSGAELENIVNQAAVHASKAKAQAVSMFDFEWAKDKIMMGAEKRSMVIGEKEKEMTAYHEAGHALVTMFTPGTRPLHKITIMPRGMALGITQLLPEMDKYSKAMIEYQAEIDVCLGGKVAEELIYGPERVTSGVSQDLKQATHIAYLMITQLGMSSELGNVDLASNHDSLSAGTKQVIESEVRRIIEEGRVRASKLLESKRKELDNLAKALVDYETLTRDEAYKVITGEKLPGRLILSSGSIKVPNISQSPLNGDLPGVPQIPGSAHDDGSGGKTPPSAVA</sequence>
<dbReference type="InterPro" id="IPR048438">
    <property type="entry name" value="Yme1-like_N"/>
</dbReference>
<evidence type="ECO:0000259" key="18">
    <source>
        <dbReference type="SMART" id="SM00382"/>
    </source>
</evidence>
<gene>
    <name evidence="19" type="ORF">OIDMADRAFT_143164</name>
</gene>
<reference evidence="20" key="2">
    <citation type="submission" date="2015-01" db="EMBL/GenBank/DDBJ databases">
        <title>Evolutionary Origins and Diversification of the Mycorrhizal Mutualists.</title>
        <authorList>
            <consortium name="DOE Joint Genome Institute"/>
            <consortium name="Mycorrhizal Genomics Consortium"/>
            <person name="Kohler A."/>
            <person name="Kuo A."/>
            <person name="Nagy L.G."/>
            <person name="Floudas D."/>
            <person name="Copeland A."/>
            <person name="Barry K.W."/>
            <person name="Cichocki N."/>
            <person name="Veneault-Fourrey C."/>
            <person name="LaButti K."/>
            <person name="Lindquist E.A."/>
            <person name="Lipzen A."/>
            <person name="Lundell T."/>
            <person name="Morin E."/>
            <person name="Murat C."/>
            <person name="Riley R."/>
            <person name="Ohm R."/>
            <person name="Sun H."/>
            <person name="Tunlid A."/>
            <person name="Henrissat B."/>
            <person name="Grigoriev I.V."/>
            <person name="Hibbett D.S."/>
            <person name="Martin F."/>
        </authorList>
    </citation>
    <scope>NUCLEOTIDE SEQUENCE [LARGE SCALE GENOMIC DNA]</scope>
    <source>
        <strain evidence="20">Zn</strain>
    </source>
</reference>
<comment type="subcellular location">
    <subcellularLocation>
        <location evidence="3">Membrane</location>
    </subcellularLocation>
    <subcellularLocation>
        <location evidence="2">Mitochondrion</location>
    </subcellularLocation>
</comment>
<evidence type="ECO:0000256" key="11">
    <source>
        <dbReference type="ARBA" id="ARBA00022840"/>
    </source>
</evidence>
<dbReference type="FunFam" id="1.10.8.60:FF:000001">
    <property type="entry name" value="ATP-dependent zinc metalloprotease FtsH"/>
    <property type="match status" value="1"/>
</dbReference>
<dbReference type="Gene3D" id="1.20.58.760">
    <property type="entry name" value="Peptidase M41"/>
    <property type="match status" value="1"/>
</dbReference>
<dbReference type="STRING" id="913774.A0A0C3HKT3"/>
<dbReference type="EMBL" id="KN832873">
    <property type="protein sequence ID" value="KIN03630.1"/>
    <property type="molecule type" value="Genomic_DNA"/>
</dbReference>
<dbReference type="InParanoid" id="A0A0C3HKT3"/>
<dbReference type="SUPFAM" id="SSF52540">
    <property type="entry name" value="P-loop containing nucleoside triphosphate hydrolases"/>
    <property type="match status" value="1"/>
</dbReference>
<proteinExistence type="inferred from homology"/>
<evidence type="ECO:0000256" key="6">
    <source>
        <dbReference type="ARBA" id="ARBA00022670"/>
    </source>
</evidence>
<feature type="coiled-coil region" evidence="15">
    <location>
        <begin position="739"/>
        <end position="766"/>
    </location>
</feature>
<dbReference type="GO" id="GO:0031942">
    <property type="term" value="C:i-AAA complex"/>
    <property type="evidence" value="ECO:0007669"/>
    <property type="project" value="EnsemblFungi"/>
</dbReference>
<dbReference type="GO" id="GO:0016887">
    <property type="term" value="F:ATP hydrolysis activity"/>
    <property type="evidence" value="ECO:0007669"/>
    <property type="project" value="InterPro"/>
</dbReference>
<keyword evidence="20" id="KW-1185">Reference proteome</keyword>
<name>A0A0C3HKT3_OIDMZ</name>
<feature type="transmembrane region" description="Helical" evidence="17">
    <location>
        <begin position="303"/>
        <end position="325"/>
    </location>
</feature>
<dbReference type="InterPro" id="IPR000642">
    <property type="entry name" value="Peptidase_M41"/>
</dbReference>
<evidence type="ECO:0000256" key="12">
    <source>
        <dbReference type="ARBA" id="ARBA00023049"/>
    </source>
</evidence>
<dbReference type="FunCoup" id="A0A0C3HKT3">
    <property type="interactions" value="1088"/>
</dbReference>
<evidence type="ECO:0000256" key="13">
    <source>
        <dbReference type="ARBA" id="ARBA00023128"/>
    </source>
</evidence>
<keyword evidence="10" id="KW-0862">Zinc</keyword>
<dbReference type="GO" id="GO:0007005">
    <property type="term" value="P:mitochondrion organization"/>
    <property type="evidence" value="ECO:0007669"/>
    <property type="project" value="TreeGrafter"/>
</dbReference>
<keyword evidence="17" id="KW-0812">Transmembrane</keyword>
<dbReference type="InterPro" id="IPR003593">
    <property type="entry name" value="AAA+_ATPase"/>
</dbReference>
<dbReference type="GO" id="GO:0045041">
    <property type="term" value="P:protein import into mitochondrial intermembrane space"/>
    <property type="evidence" value="ECO:0007669"/>
    <property type="project" value="EnsemblFungi"/>
</dbReference>
<dbReference type="Pfam" id="PF17862">
    <property type="entry name" value="AAA_lid_3"/>
    <property type="match status" value="1"/>
</dbReference>
<dbReference type="InterPro" id="IPR041569">
    <property type="entry name" value="AAA_lid_3"/>
</dbReference>
<dbReference type="GO" id="GO:0006457">
    <property type="term" value="P:protein folding"/>
    <property type="evidence" value="ECO:0007669"/>
    <property type="project" value="EnsemblFungi"/>
</dbReference>
<comment type="similarity">
    <text evidence="4">In the C-terminal section; belongs to the peptidase M41 family.</text>
</comment>
<keyword evidence="12" id="KW-0482">Metalloprotease</keyword>
<dbReference type="HAMAP" id="MF_01458">
    <property type="entry name" value="FtsH"/>
    <property type="match status" value="1"/>
</dbReference>
<keyword evidence="8" id="KW-0547">Nucleotide-binding</keyword>
<dbReference type="FunFam" id="3.40.50.300:FF:000175">
    <property type="entry name" value="ATP-dependent zinc metalloprotease FTSH 4"/>
    <property type="match status" value="1"/>
</dbReference>
<keyword evidence="9" id="KW-0378">Hydrolase</keyword>
<dbReference type="Gene3D" id="1.10.8.60">
    <property type="match status" value="1"/>
</dbReference>
<dbReference type="PANTHER" id="PTHR23076">
    <property type="entry name" value="METALLOPROTEASE M41 FTSH"/>
    <property type="match status" value="1"/>
</dbReference>
<evidence type="ECO:0000256" key="9">
    <source>
        <dbReference type="ARBA" id="ARBA00022801"/>
    </source>
</evidence>
<evidence type="ECO:0000256" key="17">
    <source>
        <dbReference type="SAM" id="Phobius"/>
    </source>
</evidence>
<feature type="domain" description="AAA+ ATPase" evidence="18">
    <location>
        <begin position="381"/>
        <end position="517"/>
    </location>
</feature>
<keyword evidence="6" id="KW-0645">Protease</keyword>
<dbReference type="CDD" id="cd19501">
    <property type="entry name" value="RecA-like_FtsH"/>
    <property type="match status" value="1"/>
</dbReference>
<dbReference type="GO" id="GO:0141164">
    <property type="term" value="P:mitochondrial protein quality control"/>
    <property type="evidence" value="ECO:0007669"/>
    <property type="project" value="EnsemblFungi"/>
</dbReference>
<evidence type="ECO:0000256" key="3">
    <source>
        <dbReference type="ARBA" id="ARBA00004370"/>
    </source>
</evidence>
<dbReference type="OrthoDB" id="1413014at2759"/>
<keyword evidence="13" id="KW-0496">Mitochondrion</keyword>
<dbReference type="PROSITE" id="PS00674">
    <property type="entry name" value="AAA"/>
    <property type="match status" value="1"/>
</dbReference>
<evidence type="ECO:0000256" key="15">
    <source>
        <dbReference type="SAM" id="Coils"/>
    </source>
</evidence>
<evidence type="ECO:0000256" key="16">
    <source>
        <dbReference type="SAM" id="MobiDB-lite"/>
    </source>
</evidence>
<dbReference type="GO" id="GO:0005524">
    <property type="term" value="F:ATP binding"/>
    <property type="evidence" value="ECO:0007669"/>
    <property type="project" value="UniProtKB-KW"/>
</dbReference>
<keyword evidence="14 17" id="KW-0472">Membrane</keyword>
<organism evidence="19 20">
    <name type="scientific">Oidiodendron maius (strain Zn)</name>
    <dbReference type="NCBI Taxonomy" id="913774"/>
    <lineage>
        <taxon>Eukaryota</taxon>
        <taxon>Fungi</taxon>
        <taxon>Dikarya</taxon>
        <taxon>Ascomycota</taxon>
        <taxon>Pezizomycotina</taxon>
        <taxon>Leotiomycetes</taxon>
        <taxon>Leotiomycetes incertae sedis</taxon>
        <taxon>Myxotrichaceae</taxon>
        <taxon>Oidiodendron</taxon>
    </lineage>
</organism>
<dbReference type="Pfam" id="PF21232">
    <property type="entry name" value="Yme1-like_N"/>
    <property type="match status" value="1"/>
</dbReference>
<dbReference type="GO" id="GO:0046872">
    <property type="term" value="F:metal ion binding"/>
    <property type="evidence" value="ECO:0007669"/>
    <property type="project" value="UniProtKB-KW"/>
</dbReference>
<keyword evidence="11" id="KW-0067">ATP-binding</keyword>
<dbReference type="Proteomes" id="UP000054321">
    <property type="component" value="Unassembled WGS sequence"/>
</dbReference>
<dbReference type="MEROPS" id="M41.004"/>
<dbReference type="Pfam" id="PF01434">
    <property type="entry name" value="Peptidase_M41"/>
    <property type="match status" value="1"/>
</dbReference>
<dbReference type="InterPro" id="IPR037219">
    <property type="entry name" value="Peptidase_M41-like"/>
</dbReference>
<feature type="compositionally biased region" description="Polar residues" evidence="16">
    <location>
        <begin position="56"/>
        <end position="72"/>
    </location>
</feature>
<keyword evidence="7" id="KW-0479">Metal-binding</keyword>
<protein>
    <recommendedName>
        <fullName evidence="18">AAA+ ATPase domain-containing protein</fullName>
    </recommendedName>
</protein>
<keyword evidence="15" id="KW-0175">Coiled coil</keyword>
<evidence type="ECO:0000256" key="5">
    <source>
        <dbReference type="ARBA" id="ARBA00010550"/>
    </source>
</evidence>
<comment type="similarity">
    <text evidence="5">In the N-terminal section; belongs to the AAA ATPase family.</text>
</comment>